<evidence type="ECO:0000256" key="2">
    <source>
        <dbReference type="ARBA" id="ARBA00022692"/>
    </source>
</evidence>
<protein>
    <submittedName>
        <fullName evidence="6">LrgB family protein</fullName>
    </submittedName>
</protein>
<keyword evidence="7" id="KW-1185">Reference proteome</keyword>
<evidence type="ECO:0000256" key="1">
    <source>
        <dbReference type="ARBA" id="ARBA00004141"/>
    </source>
</evidence>
<organism evidence="6 7">
    <name type="scientific">Bradyrhizobium agreste</name>
    <dbReference type="NCBI Taxonomy" id="2751811"/>
    <lineage>
        <taxon>Bacteria</taxon>
        <taxon>Pseudomonadati</taxon>
        <taxon>Pseudomonadota</taxon>
        <taxon>Alphaproteobacteria</taxon>
        <taxon>Hyphomicrobiales</taxon>
        <taxon>Nitrobacteraceae</taxon>
        <taxon>Bradyrhizobium</taxon>
    </lineage>
</organism>
<comment type="caution">
    <text evidence="6">The sequence shown here is derived from an EMBL/GenBank/DDBJ whole genome shotgun (WGS) entry which is preliminary data.</text>
</comment>
<feature type="transmembrane region" description="Helical" evidence="5">
    <location>
        <begin position="158"/>
        <end position="178"/>
    </location>
</feature>
<reference evidence="6 7" key="1">
    <citation type="submission" date="2020-07" db="EMBL/GenBank/DDBJ databases">
        <title>Bradyrhizobium diversity isolated from nodules of indigenous legumes of Western Australia.</title>
        <authorList>
            <person name="Klepa M.S."/>
        </authorList>
    </citation>
    <scope>NUCLEOTIDE SEQUENCE [LARGE SCALE GENOMIC DNA]</scope>
    <source>
        <strain evidence="6 7">CNPSo 4010</strain>
    </source>
</reference>
<feature type="transmembrane region" description="Helical" evidence="5">
    <location>
        <begin position="42"/>
        <end position="60"/>
    </location>
</feature>
<sequence>MSENSFSLWVYLSQSPLLWLTVTLSIYAIADAISLRTHRHPLANPVLHSIWVIGAFLIITDTSYTTYFAGAQFVHFLLGPATVALAIPLYDNRARVAAALLPMLVSLIVGSMIAIVTVVLLAEAFGLPRSIILSLSPKSVTAGVAMGISESLHADPSLTAVSVVLTGILGAIIVTPLMNRAAITDFRARGFAVGIAAHGIGTARAFQVDEVAGVFSGIAMGLNALVTSFLVPIAVTLLLR</sequence>
<evidence type="ECO:0000256" key="4">
    <source>
        <dbReference type="ARBA" id="ARBA00023136"/>
    </source>
</evidence>
<feature type="transmembrane region" description="Helical" evidence="5">
    <location>
        <begin position="214"/>
        <end position="239"/>
    </location>
</feature>
<feature type="transmembrane region" description="Helical" evidence="5">
    <location>
        <begin position="66"/>
        <end position="87"/>
    </location>
</feature>
<dbReference type="Proteomes" id="UP000807370">
    <property type="component" value="Unassembled WGS sequence"/>
</dbReference>
<keyword evidence="3 5" id="KW-1133">Transmembrane helix</keyword>
<evidence type="ECO:0000256" key="3">
    <source>
        <dbReference type="ARBA" id="ARBA00022989"/>
    </source>
</evidence>
<dbReference type="PANTHER" id="PTHR30249">
    <property type="entry name" value="PUTATIVE SEROTONIN TRANSPORTER"/>
    <property type="match status" value="1"/>
</dbReference>
<keyword evidence="2 5" id="KW-0812">Transmembrane</keyword>
<evidence type="ECO:0000313" key="6">
    <source>
        <dbReference type="EMBL" id="MBH5399032.1"/>
    </source>
</evidence>
<gene>
    <name evidence="6" type="ORF">HZZ13_14795</name>
</gene>
<feature type="transmembrane region" description="Helical" evidence="5">
    <location>
        <begin position="190"/>
        <end position="208"/>
    </location>
</feature>
<evidence type="ECO:0000313" key="7">
    <source>
        <dbReference type="Proteomes" id="UP000807370"/>
    </source>
</evidence>
<dbReference type="InterPro" id="IPR007300">
    <property type="entry name" value="CidB/LrgB"/>
</dbReference>
<comment type="subcellular location">
    <subcellularLocation>
        <location evidence="1">Membrane</location>
        <topology evidence="1">Multi-pass membrane protein</topology>
    </subcellularLocation>
</comment>
<dbReference type="Pfam" id="PF04172">
    <property type="entry name" value="LrgB"/>
    <property type="match status" value="1"/>
</dbReference>
<accession>A0ABS0PQ58</accession>
<dbReference type="EMBL" id="JACCHP010000008">
    <property type="protein sequence ID" value="MBH5399032.1"/>
    <property type="molecule type" value="Genomic_DNA"/>
</dbReference>
<proteinExistence type="predicted"/>
<feature type="transmembrane region" description="Helical" evidence="5">
    <location>
        <begin position="99"/>
        <end position="122"/>
    </location>
</feature>
<name>A0ABS0PQ58_9BRAD</name>
<evidence type="ECO:0000256" key="5">
    <source>
        <dbReference type="SAM" id="Phobius"/>
    </source>
</evidence>
<dbReference type="RefSeq" id="WP_197960292.1">
    <property type="nucleotide sequence ID" value="NZ_JACCHP010000008.1"/>
</dbReference>
<dbReference type="PANTHER" id="PTHR30249:SF0">
    <property type="entry name" value="PLASTIDAL GLYCOLATE_GLYCERATE TRANSLOCATOR 1, CHLOROPLASTIC"/>
    <property type="match status" value="1"/>
</dbReference>
<feature type="transmembrane region" description="Helical" evidence="5">
    <location>
        <begin position="6"/>
        <end position="30"/>
    </location>
</feature>
<keyword evidence="4 5" id="KW-0472">Membrane</keyword>